<dbReference type="Proteomes" id="UP000479190">
    <property type="component" value="Unassembled WGS sequence"/>
</dbReference>
<evidence type="ECO:0000313" key="4">
    <source>
        <dbReference type="Proteomes" id="UP000479190"/>
    </source>
</evidence>
<reference evidence="3 4" key="1">
    <citation type="submission" date="2020-02" db="EMBL/GenBank/DDBJ databases">
        <authorList>
            <person name="Ferguson B K."/>
        </authorList>
    </citation>
    <scope>NUCLEOTIDE SEQUENCE [LARGE SCALE GENOMIC DNA]</scope>
</reference>
<feature type="chain" id="PRO_5026031396" evidence="2">
    <location>
        <begin position="17"/>
        <end position="75"/>
    </location>
</feature>
<gene>
    <name evidence="3" type="ORF">TBRA_LOCUS1279</name>
</gene>
<keyword evidence="4" id="KW-1185">Reference proteome</keyword>
<feature type="signal peptide" evidence="2">
    <location>
        <begin position="1"/>
        <end position="16"/>
    </location>
</feature>
<evidence type="ECO:0000256" key="2">
    <source>
        <dbReference type="SAM" id="SignalP"/>
    </source>
</evidence>
<organism evidence="3 4">
    <name type="scientific">Trichogramma brassicae</name>
    <dbReference type="NCBI Taxonomy" id="86971"/>
    <lineage>
        <taxon>Eukaryota</taxon>
        <taxon>Metazoa</taxon>
        <taxon>Ecdysozoa</taxon>
        <taxon>Arthropoda</taxon>
        <taxon>Hexapoda</taxon>
        <taxon>Insecta</taxon>
        <taxon>Pterygota</taxon>
        <taxon>Neoptera</taxon>
        <taxon>Endopterygota</taxon>
        <taxon>Hymenoptera</taxon>
        <taxon>Apocrita</taxon>
        <taxon>Proctotrupomorpha</taxon>
        <taxon>Chalcidoidea</taxon>
        <taxon>Trichogrammatidae</taxon>
        <taxon>Trichogramma</taxon>
    </lineage>
</organism>
<protein>
    <submittedName>
        <fullName evidence="3">Uncharacterized protein</fullName>
    </submittedName>
</protein>
<evidence type="ECO:0000256" key="1">
    <source>
        <dbReference type="SAM" id="MobiDB-lite"/>
    </source>
</evidence>
<proteinExistence type="predicted"/>
<evidence type="ECO:0000313" key="3">
    <source>
        <dbReference type="EMBL" id="CAB0029218.1"/>
    </source>
</evidence>
<dbReference type="EMBL" id="CADCXV010000279">
    <property type="protein sequence ID" value="CAB0029218.1"/>
    <property type="molecule type" value="Genomic_DNA"/>
</dbReference>
<sequence length="75" mass="8266">MFDILIICLIVLAISADKSFIGLPHCVTECCTANTFTCQVTRNFFWIKLHKRIQKRWGGSASASGPIPGPAVQDK</sequence>
<name>A0A6H5I299_9HYME</name>
<feature type="region of interest" description="Disordered" evidence="1">
    <location>
        <begin position="56"/>
        <end position="75"/>
    </location>
</feature>
<accession>A0A6H5I299</accession>
<dbReference type="AlphaFoldDB" id="A0A6H5I299"/>
<keyword evidence="2" id="KW-0732">Signal</keyword>